<dbReference type="GO" id="GO:0016491">
    <property type="term" value="F:oxidoreductase activity"/>
    <property type="evidence" value="ECO:0007669"/>
    <property type="project" value="UniProtKB-KW"/>
</dbReference>
<accession>A0A840RHB6</accession>
<dbReference type="InterPro" id="IPR036291">
    <property type="entry name" value="NAD(P)-bd_dom_sf"/>
</dbReference>
<dbReference type="Pfam" id="PF01370">
    <property type="entry name" value="Epimerase"/>
    <property type="match status" value="1"/>
</dbReference>
<dbReference type="InterPro" id="IPR001509">
    <property type="entry name" value="Epimerase_deHydtase"/>
</dbReference>
<dbReference type="Gene3D" id="3.40.50.720">
    <property type="entry name" value="NAD(P)-binding Rossmann-like Domain"/>
    <property type="match status" value="1"/>
</dbReference>
<organism evidence="2 3">
    <name type="scientific">Silvimonas terrae</name>
    <dbReference type="NCBI Taxonomy" id="300266"/>
    <lineage>
        <taxon>Bacteria</taxon>
        <taxon>Pseudomonadati</taxon>
        <taxon>Pseudomonadota</taxon>
        <taxon>Betaproteobacteria</taxon>
        <taxon>Neisseriales</taxon>
        <taxon>Chitinibacteraceae</taxon>
        <taxon>Silvimonas</taxon>
    </lineage>
</organism>
<feature type="domain" description="NAD-dependent epimerase/dehydratase" evidence="1">
    <location>
        <begin position="3"/>
        <end position="144"/>
    </location>
</feature>
<sequence>MRIAITGATGYIGKGLANYARKRGMKVLSLSRTQNSFTAQEWIPYNLQQQEPPVLPSGISAVVHLATAGQLSSPAMAQQEVEATEKLITAATNAGALFIFVSSQTARADAPTLYGRSKAAIESIVLEAGGYVVRPGQVYGGTEQGLYGQLTSVARKSVVLPAFLPSPLIQPIHLEDLCEALVNLISIRPQSKILQIAQAKPVSFTYFLSQIAAVKAPERRILFIPVPTLLVRFAAGCLGNSLSTRLGIGRLLSLFDLPFMESASHLASVMVRPRPLRRGLKGGGVSGGGAKHHQDRRALLIEATAILGYVMRKHCAPVAGRHYVRAIEQLRDGRPLDLPWQGEALSIWLPFIDDPSLMGARNETQRREFFWRLDAATVMAEASPAGARQFIGLGHKHGMIAYGVQMIGALCRESASFLLRICTRPILRRLLVRANG</sequence>
<reference evidence="2 3" key="1">
    <citation type="submission" date="2020-08" db="EMBL/GenBank/DDBJ databases">
        <title>Genomic Encyclopedia of Type Strains, Phase IV (KMG-IV): sequencing the most valuable type-strain genomes for metagenomic binning, comparative biology and taxonomic classification.</title>
        <authorList>
            <person name="Goeker M."/>
        </authorList>
    </citation>
    <scope>NUCLEOTIDE SEQUENCE [LARGE SCALE GENOMIC DNA]</scope>
    <source>
        <strain evidence="2 3">DSM 18233</strain>
    </source>
</reference>
<dbReference type="PANTHER" id="PTHR12126:SF11">
    <property type="entry name" value="NADH DEHYDROGENASE [UBIQUINONE] 1 ALPHA SUBCOMPLEX SUBUNIT 9, MITOCHONDRIAL"/>
    <property type="match status" value="1"/>
</dbReference>
<keyword evidence="3" id="KW-1185">Reference proteome</keyword>
<evidence type="ECO:0000313" key="3">
    <source>
        <dbReference type="Proteomes" id="UP000543030"/>
    </source>
</evidence>
<comment type="caution">
    <text evidence="2">The sequence shown here is derived from an EMBL/GenBank/DDBJ whole genome shotgun (WGS) entry which is preliminary data.</text>
</comment>
<proteinExistence type="predicted"/>
<dbReference type="RefSeq" id="WP_184102130.1">
    <property type="nucleotide sequence ID" value="NZ_JACHHN010000006.1"/>
</dbReference>
<keyword evidence="2" id="KW-0560">Oxidoreductase</keyword>
<protein>
    <submittedName>
        <fullName evidence="2">NADH dehydrogenase</fullName>
        <ecNumber evidence="2">1.6.99.3</ecNumber>
    </submittedName>
</protein>
<dbReference type="SUPFAM" id="SSF51735">
    <property type="entry name" value="NAD(P)-binding Rossmann-fold domains"/>
    <property type="match status" value="1"/>
</dbReference>
<dbReference type="EC" id="1.6.99.3" evidence="2"/>
<dbReference type="GO" id="GO:0044877">
    <property type="term" value="F:protein-containing complex binding"/>
    <property type="evidence" value="ECO:0007669"/>
    <property type="project" value="TreeGrafter"/>
</dbReference>
<gene>
    <name evidence="2" type="ORF">HNQ50_003208</name>
</gene>
<dbReference type="Proteomes" id="UP000543030">
    <property type="component" value="Unassembled WGS sequence"/>
</dbReference>
<evidence type="ECO:0000313" key="2">
    <source>
        <dbReference type="EMBL" id="MBB5192467.1"/>
    </source>
</evidence>
<dbReference type="AlphaFoldDB" id="A0A840RHB6"/>
<dbReference type="InterPro" id="IPR051207">
    <property type="entry name" value="ComplexI_NDUFA9_subunit"/>
</dbReference>
<dbReference type="EMBL" id="JACHHN010000006">
    <property type="protein sequence ID" value="MBB5192467.1"/>
    <property type="molecule type" value="Genomic_DNA"/>
</dbReference>
<evidence type="ECO:0000259" key="1">
    <source>
        <dbReference type="Pfam" id="PF01370"/>
    </source>
</evidence>
<dbReference type="PANTHER" id="PTHR12126">
    <property type="entry name" value="NADH-UBIQUINONE OXIDOREDUCTASE 39 KDA SUBUNIT-RELATED"/>
    <property type="match status" value="1"/>
</dbReference>
<name>A0A840RHB6_9NEIS</name>